<evidence type="ECO:0000256" key="2">
    <source>
        <dbReference type="ARBA" id="ARBA00020110"/>
    </source>
</evidence>
<dbReference type="Pfam" id="PF00669">
    <property type="entry name" value="Flagellin_N"/>
    <property type="match status" value="1"/>
</dbReference>
<feature type="domain" description="Flagellin N-terminal" evidence="5">
    <location>
        <begin position="3"/>
        <end position="139"/>
    </location>
</feature>
<dbReference type="Gene3D" id="1.20.1330.10">
    <property type="entry name" value="f41 fragment of flagellin, N-terminal domain"/>
    <property type="match status" value="1"/>
</dbReference>
<dbReference type="PANTHER" id="PTHR42792:SF2">
    <property type="entry name" value="FLAGELLIN"/>
    <property type="match status" value="1"/>
</dbReference>
<dbReference type="PRINTS" id="PR00207">
    <property type="entry name" value="FLAGELLIN"/>
</dbReference>
<organism evidence="7 8">
    <name type="scientific">Scopulibacillus cellulosilyticus</name>
    <dbReference type="NCBI Taxonomy" id="2665665"/>
    <lineage>
        <taxon>Bacteria</taxon>
        <taxon>Bacillati</taxon>
        <taxon>Bacillota</taxon>
        <taxon>Bacilli</taxon>
        <taxon>Bacillales</taxon>
        <taxon>Sporolactobacillaceae</taxon>
        <taxon>Scopulibacillus</taxon>
    </lineage>
</organism>
<dbReference type="InterPro" id="IPR001029">
    <property type="entry name" value="Flagellin_N"/>
</dbReference>
<evidence type="ECO:0000259" key="5">
    <source>
        <dbReference type="Pfam" id="PF00669"/>
    </source>
</evidence>
<evidence type="ECO:0000259" key="6">
    <source>
        <dbReference type="Pfam" id="PF00700"/>
    </source>
</evidence>
<comment type="function">
    <text evidence="4">Flagellin is the subunit protein which polymerizes to form the filaments of bacterial flagella.</text>
</comment>
<evidence type="ECO:0000256" key="3">
    <source>
        <dbReference type="ARBA" id="ARBA00023143"/>
    </source>
</evidence>
<protein>
    <recommendedName>
        <fullName evidence="2 4">Flagellin</fullName>
    </recommendedName>
</protein>
<dbReference type="SUPFAM" id="SSF64518">
    <property type="entry name" value="Phase 1 flagellin"/>
    <property type="match status" value="1"/>
</dbReference>
<comment type="similarity">
    <text evidence="1 4">Belongs to the bacterial flagellin family.</text>
</comment>
<accession>A0ABW2PWV5</accession>
<reference evidence="8" key="1">
    <citation type="journal article" date="2019" name="Int. J. Syst. Evol. Microbiol.">
        <title>The Global Catalogue of Microorganisms (GCM) 10K type strain sequencing project: providing services to taxonomists for standard genome sequencing and annotation.</title>
        <authorList>
            <consortium name="The Broad Institute Genomics Platform"/>
            <consortium name="The Broad Institute Genome Sequencing Center for Infectious Disease"/>
            <person name="Wu L."/>
            <person name="Ma J."/>
        </authorList>
    </citation>
    <scope>NUCLEOTIDE SEQUENCE [LARGE SCALE GENOMIC DNA]</scope>
    <source>
        <strain evidence="8">CGMCC 1.16305</strain>
    </source>
</reference>
<feature type="domain" description="Flagellin C-terminal" evidence="6">
    <location>
        <begin position="276"/>
        <end position="328"/>
    </location>
</feature>
<comment type="caution">
    <text evidence="7">The sequence shown here is derived from an EMBL/GenBank/DDBJ whole genome shotgun (WGS) entry which is preliminary data.</text>
</comment>
<keyword evidence="4" id="KW-0964">Secreted</keyword>
<dbReference type="Gene3D" id="3.30.70.2120">
    <property type="match status" value="1"/>
</dbReference>
<dbReference type="Pfam" id="PF00700">
    <property type="entry name" value="Flagellin_C"/>
    <property type="match status" value="1"/>
</dbReference>
<evidence type="ECO:0000256" key="4">
    <source>
        <dbReference type="RuleBase" id="RU362073"/>
    </source>
</evidence>
<keyword evidence="3 4" id="KW-0975">Bacterial flagellum</keyword>
<dbReference type="RefSeq" id="WP_380966582.1">
    <property type="nucleotide sequence ID" value="NZ_JBHTCO010000016.1"/>
</dbReference>
<keyword evidence="7" id="KW-0966">Cell projection</keyword>
<evidence type="ECO:0000313" key="7">
    <source>
        <dbReference type="EMBL" id="MFC7393844.1"/>
    </source>
</evidence>
<dbReference type="InterPro" id="IPR046358">
    <property type="entry name" value="Flagellin_C"/>
</dbReference>
<keyword evidence="8" id="KW-1185">Reference proteome</keyword>
<proteinExistence type="inferred from homology"/>
<evidence type="ECO:0000313" key="8">
    <source>
        <dbReference type="Proteomes" id="UP001596505"/>
    </source>
</evidence>
<dbReference type="PANTHER" id="PTHR42792">
    <property type="entry name" value="FLAGELLIN"/>
    <property type="match status" value="1"/>
</dbReference>
<sequence length="330" mass="35266">MIINHNIAALNANRQLEINGNNTQKALQKLSSGMRINSAADDAAGLAISEKMRGQIKGLEQAQRNAQDGVSLLQTGEGALNETQDMLQRMRELAVQSANDTNTADDRKQLQQEVDQLANAINDISKNTDFNTQKLFAGDFKATFQVGANADQNLTINLDKMDSDSLNVAGKYTAGTETDIKVKDRDGNDLTVSGDTNVLKSGDNVKGIWVNDGYYSTNDVVAEKDTTSGAINLKVKDGAEKISSGDKDGNALTDGDTIVNGGIDISSSQDAANKAITTIDNAINKVSTQRSKIGAVQNRLEHTINNLGTSDENITAAESRIRDVDYALAA</sequence>
<keyword evidence="7" id="KW-0969">Cilium</keyword>
<gene>
    <name evidence="7" type="ORF">ACFQRG_12855</name>
</gene>
<comment type="subcellular location">
    <subcellularLocation>
        <location evidence="4">Secreted</location>
    </subcellularLocation>
    <subcellularLocation>
        <location evidence="4">Bacterial flagellum</location>
    </subcellularLocation>
</comment>
<dbReference type="Proteomes" id="UP001596505">
    <property type="component" value="Unassembled WGS sequence"/>
</dbReference>
<dbReference type="InterPro" id="IPR001492">
    <property type="entry name" value="Flagellin"/>
</dbReference>
<dbReference type="EMBL" id="JBHTCO010000016">
    <property type="protein sequence ID" value="MFC7393844.1"/>
    <property type="molecule type" value="Genomic_DNA"/>
</dbReference>
<name>A0ABW2PWV5_9BACL</name>
<keyword evidence="7" id="KW-0282">Flagellum</keyword>
<evidence type="ECO:0000256" key="1">
    <source>
        <dbReference type="ARBA" id="ARBA00005709"/>
    </source>
</evidence>